<dbReference type="Proteomes" id="UP001168694">
    <property type="component" value="Unassembled WGS sequence"/>
</dbReference>
<dbReference type="InterPro" id="IPR050097">
    <property type="entry name" value="Ferredoxin-NADP_redctase_2"/>
</dbReference>
<comment type="cofactor">
    <cofactor evidence="1">
        <name>FAD</name>
        <dbReference type="ChEBI" id="CHEBI:57692"/>
    </cofactor>
</comment>
<dbReference type="EMBL" id="JAUHLN010000002">
    <property type="protein sequence ID" value="MDN4073160.1"/>
    <property type="molecule type" value="Genomic_DNA"/>
</dbReference>
<comment type="subunit">
    <text evidence="2">Homodimer.</text>
</comment>
<dbReference type="PANTHER" id="PTHR48105">
    <property type="entry name" value="THIOREDOXIN REDUCTASE 1-RELATED-RELATED"/>
    <property type="match status" value="1"/>
</dbReference>
<dbReference type="RefSeq" id="WP_290399303.1">
    <property type="nucleotide sequence ID" value="NZ_JAUHLN010000002.1"/>
</dbReference>
<accession>A0ABT8E5J0</accession>
<dbReference type="InterPro" id="IPR036188">
    <property type="entry name" value="FAD/NAD-bd_sf"/>
</dbReference>
<sequence>MADIYDCIIIGGGIAGLQAGIQLGRYKHKTLVLDSNNGRSNLCKNYRNILGWPEGVSGETLRRNGRVQAERVGVAFKVQKALSMDKNAGVLVITTDQEERLKAKTVLIATGVMDRLPADIANLKNCLGETMFICPDCDGYEVEDKKVIVIGSGQAGAGMAITLNYWTKDIIFINHEQKELDKSTLQELKELGINHIPKPIREIIVEDESIFKGVRLQGGETIVGERGFVAFGGNRVHSELAERLGVQLEKKHIVVNARTKETNIENVWAAGDVVAHSEQVTIAMGDGVQAAIWIHKRLRSAAQQ</sequence>
<evidence type="ECO:0000259" key="5">
    <source>
        <dbReference type="Pfam" id="PF07992"/>
    </source>
</evidence>
<evidence type="ECO:0000256" key="3">
    <source>
        <dbReference type="ARBA" id="ARBA00022630"/>
    </source>
</evidence>
<organism evidence="6 7">
    <name type="scientific">Fictibacillus terranigra</name>
    <dbReference type="NCBI Taxonomy" id="3058424"/>
    <lineage>
        <taxon>Bacteria</taxon>
        <taxon>Bacillati</taxon>
        <taxon>Bacillota</taxon>
        <taxon>Bacilli</taxon>
        <taxon>Bacillales</taxon>
        <taxon>Fictibacillaceae</taxon>
        <taxon>Fictibacillus</taxon>
    </lineage>
</organism>
<dbReference type="SUPFAM" id="SSF51905">
    <property type="entry name" value="FAD/NAD(P)-binding domain"/>
    <property type="match status" value="1"/>
</dbReference>
<proteinExistence type="predicted"/>
<evidence type="ECO:0000256" key="4">
    <source>
        <dbReference type="ARBA" id="ARBA00023002"/>
    </source>
</evidence>
<comment type="caution">
    <text evidence="6">The sequence shown here is derived from an EMBL/GenBank/DDBJ whole genome shotgun (WGS) entry which is preliminary data.</text>
</comment>
<feature type="domain" description="FAD/NAD(P)-binding" evidence="5">
    <location>
        <begin position="5"/>
        <end position="287"/>
    </location>
</feature>
<gene>
    <name evidence="6" type="ORF">QYF49_09090</name>
</gene>
<keyword evidence="3" id="KW-0285">Flavoprotein</keyword>
<dbReference type="Gene3D" id="3.50.50.60">
    <property type="entry name" value="FAD/NAD(P)-binding domain"/>
    <property type="match status" value="2"/>
</dbReference>
<name>A0ABT8E5J0_9BACL</name>
<reference evidence="6" key="1">
    <citation type="submission" date="2023-06" db="EMBL/GenBank/DDBJ databases">
        <title>Draft Genome Sequences of Representative Paenibacillus Polymyxa, Bacillus cereus, Fictibacillus sp., and Brevibacillus agri Strains Isolated from Amazonian Dark Earth.</title>
        <authorList>
            <person name="Pellegrinetti T.A."/>
            <person name="Cunha I.C.M."/>
            <person name="Chaves M.G."/>
            <person name="Freitas A.S."/>
            <person name="Silva A.V.R."/>
            <person name="Tsai S.M."/>
            <person name="Mendes L.W."/>
        </authorList>
    </citation>
    <scope>NUCLEOTIDE SEQUENCE</scope>
    <source>
        <strain evidence="6">CENA-BCM004</strain>
    </source>
</reference>
<keyword evidence="4" id="KW-0560">Oxidoreductase</keyword>
<protein>
    <submittedName>
        <fullName evidence="6">NAD(P)/FAD-dependent oxidoreductase</fullName>
    </submittedName>
</protein>
<evidence type="ECO:0000256" key="1">
    <source>
        <dbReference type="ARBA" id="ARBA00001974"/>
    </source>
</evidence>
<evidence type="ECO:0000256" key="2">
    <source>
        <dbReference type="ARBA" id="ARBA00011738"/>
    </source>
</evidence>
<keyword evidence="7" id="KW-1185">Reference proteome</keyword>
<dbReference type="Pfam" id="PF07992">
    <property type="entry name" value="Pyr_redox_2"/>
    <property type="match status" value="1"/>
</dbReference>
<evidence type="ECO:0000313" key="7">
    <source>
        <dbReference type="Proteomes" id="UP001168694"/>
    </source>
</evidence>
<dbReference type="PRINTS" id="PR00368">
    <property type="entry name" value="FADPNR"/>
</dbReference>
<evidence type="ECO:0000313" key="6">
    <source>
        <dbReference type="EMBL" id="MDN4073160.1"/>
    </source>
</evidence>
<dbReference type="InterPro" id="IPR023753">
    <property type="entry name" value="FAD/NAD-binding_dom"/>
</dbReference>
<dbReference type="PRINTS" id="PR00469">
    <property type="entry name" value="PNDRDTASEII"/>
</dbReference>